<keyword evidence="4" id="KW-1185">Reference proteome</keyword>
<dbReference type="InterPro" id="IPR042047">
    <property type="entry name" value="SleB_dom1"/>
</dbReference>
<evidence type="ECO:0000259" key="2">
    <source>
        <dbReference type="Pfam" id="PF07486"/>
    </source>
</evidence>
<organism evidence="3 4">
    <name type="scientific">Methyloligella solikamskensis</name>
    <dbReference type="NCBI Taxonomy" id="1177756"/>
    <lineage>
        <taxon>Bacteria</taxon>
        <taxon>Pseudomonadati</taxon>
        <taxon>Pseudomonadota</taxon>
        <taxon>Alphaproteobacteria</taxon>
        <taxon>Hyphomicrobiales</taxon>
        <taxon>Hyphomicrobiaceae</taxon>
        <taxon>Methyloligella</taxon>
    </lineage>
</organism>
<dbReference type="Gene3D" id="1.10.10.2520">
    <property type="entry name" value="Cell wall hydrolase SleB, domain 1"/>
    <property type="match status" value="1"/>
</dbReference>
<sequence>MVAFEIELLLSGKGSVKALTKAITDEAERPAPLVPEAMALFRSFGKGPRADQYLDVVTTTYAPKKPIVAALLTGDGGLKSGALVNTDAIMRDAKADRLNQTFSQVALKGPLTDGKGTDIFMRPTIGEEEFAFGRSYDGMALLQWAVLKPLEEKEEGVSYKGETEAEFRARERRCLATAIYFEARGEPVKGQLAVAQVVMNRVRSPKFPDTVCGVVYQGQFKKGCQFSFTCDGKSDNADDDEEWALAQELAEKVTTDKVWLPEVDYSTFYHANYVRPRWARSMNKIDKIGAHIFYKKRHEEPYEVKVPHGEVQVASDDTEINSVITPSLVHQVSTGPTTSSPDISLVSSSGGAPSATPATGLGFSVSE</sequence>
<proteinExistence type="predicted"/>
<evidence type="ECO:0000256" key="1">
    <source>
        <dbReference type="SAM" id="MobiDB-lite"/>
    </source>
</evidence>
<evidence type="ECO:0000313" key="4">
    <source>
        <dbReference type="Proteomes" id="UP001597102"/>
    </source>
</evidence>
<feature type="compositionally biased region" description="Low complexity" evidence="1">
    <location>
        <begin position="347"/>
        <end position="360"/>
    </location>
</feature>
<keyword evidence="3" id="KW-0378">Hydrolase</keyword>
<feature type="compositionally biased region" description="Polar residues" evidence="1">
    <location>
        <begin position="331"/>
        <end position="346"/>
    </location>
</feature>
<comment type="caution">
    <text evidence="3">The sequence shown here is derived from an EMBL/GenBank/DDBJ whole genome shotgun (WGS) entry which is preliminary data.</text>
</comment>
<dbReference type="EMBL" id="JBHTJO010000002">
    <property type="protein sequence ID" value="MFD0988423.1"/>
    <property type="molecule type" value="Genomic_DNA"/>
</dbReference>
<accession>A0ABW3JDM7</accession>
<dbReference type="RefSeq" id="WP_379091480.1">
    <property type="nucleotide sequence ID" value="NZ_JBHTJO010000002.1"/>
</dbReference>
<dbReference type="GO" id="GO:0016787">
    <property type="term" value="F:hydrolase activity"/>
    <property type="evidence" value="ECO:0007669"/>
    <property type="project" value="UniProtKB-KW"/>
</dbReference>
<feature type="region of interest" description="Disordered" evidence="1">
    <location>
        <begin position="331"/>
        <end position="367"/>
    </location>
</feature>
<reference evidence="4" key="1">
    <citation type="journal article" date="2019" name="Int. J. Syst. Evol. Microbiol.">
        <title>The Global Catalogue of Microorganisms (GCM) 10K type strain sequencing project: providing services to taxonomists for standard genome sequencing and annotation.</title>
        <authorList>
            <consortium name="The Broad Institute Genomics Platform"/>
            <consortium name="The Broad Institute Genome Sequencing Center for Infectious Disease"/>
            <person name="Wu L."/>
            <person name="Ma J."/>
        </authorList>
    </citation>
    <scope>NUCLEOTIDE SEQUENCE [LARGE SCALE GENOMIC DNA]</scope>
    <source>
        <strain evidence="4">CCUG 61697</strain>
    </source>
</reference>
<dbReference type="Pfam" id="PF07486">
    <property type="entry name" value="Hydrolase_2"/>
    <property type="match status" value="1"/>
</dbReference>
<dbReference type="Proteomes" id="UP001597102">
    <property type="component" value="Unassembled WGS sequence"/>
</dbReference>
<feature type="domain" description="Cell wall hydrolase SleB" evidence="2">
    <location>
        <begin position="185"/>
        <end position="294"/>
    </location>
</feature>
<protein>
    <submittedName>
        <fullName evidence="3">Cell wall hydrolase</fullName>
    </submittedName>
</protein>
<name>A0ABW3JDM7_9HYPH</name>
<gene>
    <name evidence="3" type="ORF">ACFQ2F_15090</name>
</gene>
<dbReference type="InterPro" id="IPR011105">
    <property type="entry name" value="Cell_wall_hydrolase_SleB"/>
</dbReference>
<evidence type="ECO:0000313" key="3">
    <source>
        <dbReference type="EMBL" id="MFD0988423.1"/>
    </source>
</evidence>